<comment type="caution">
    <text evidence="1">The sequence shown here is derived from an EMBL/GenBank/DDBJ whole genome shotgun (WGS) entry which is preliminary data.</text>
</comment>
<accession>A0AAV7QFJ9</accession>
<dbReference type="Proteomes" id="UP001066276">
    <property type="component" value="Chromosome 6"/>
</dbReference>
<protein>
    <submittedName>
        <fullName evidence="1">Uncharacterized protein</fullName>
    </submittedName>
</protein>
<keyword evidence="2" id="KW-1185">Reference proteome</keyword>
<sequence>MHYAAAAYCGRAHTVQTATGMPVSNWALGHAACFPLLLLRLPPHGLAAMQGTEVGEQGEQRDHGYWVARGTLEAGGECFQVSSSGLPGQTSGSADWCWVVQYVAAALICTGNPLSRESCNIFRFCMAQNRSVRNMPSHA</sequence>
<name>A0AAV7QFJ9_PLEWA</name>
<gene>
    <name evidence="1" type="ORF">NDU88_003496</name>
</gene>
<organism evidence="1 2">
    <name type="scientific">Pleurodeles waltl</name>
    <name type="common">Iberian ribbed newt</name>
    <dbReference type="NCBI Taxonomy" id="8319"/>
    <lineage>
        <taxon>Eukaryota</taxon>
        <taxon>Metazoa</taxon>
        <taxon>Chordata</taxon>
        <taxon>Craniata</taxon>
        <taxon>Vertebrata</taxon>
        <taxon>Euteleostomi</taxon>
        <taxon>Amphibia</taxon>
        <taxon>Batrachia</taxon>
        <taxon>Caudata</taxon>
        <taxon>Salamandroidea</taxon>
        <taxon>Salamandridae</taxon>
        <taxon>Pleurodelinae</taxon>
        <taxon>Pleurodeles</taxon>
    </lineage>
</organism>
<evidence type="ECO:0000313" key="2">
    <source>
        <dbReference type="Proteomes" id="UP001066276"/>
    </source>
</evidence>
<evidence type="ECO:0000313" key="1">
    <source>
        <dbReference type="EMBL" id="KAJ1137083.1"/>
    </source>
</evidence>
<proteinExistence type="predicted"/>
<reference evidence="1" key="1">
    <citation type="journal article" date="2022" name="bioRxiv">
        <title>Sequencing and chromosome-scale assembly of the giantPleurodeles waltlgenome.</title>
        <authorList>
            <person name="Brown T."/>
            <person name="Elewa A."/>
            <person name="Iarovenko S."/>
            <person name="Subramanian E."/>
            <person name="Araus A.J."/>
            <person name="Petzold A."/>
            <person name="Susuki M."/>
            <person name="Suzuki K.-i.T."/>
            <person name="Hayashi T."/>
            <person name="Toyoda A."/>
            <person name="Oliveira C."/>
            <person name="Osipova E."/>
            <person name="Leigh N.D."/>
            <person name="Simon A."/>
            <person name="Yun M.H."/>
        </authorList>
    </citation>
    <scope>NUCLEOTIDE SEQUENCE</scope>
    <source>
        <strain evidence="1">20211129_DDA</strain>
        <tissue evidence="1">Liver</tissue>
    </source>
</reference>
<dbReference type="AlphaFoldDB" id="A0AAV7QFJ9"/>
<dbReference type="EMBL" id="JANPWB010000010">
    <property type="protein sequence ID" value="KAJ1137083.1"/>
    <property type="molecule type" value="Genomic_DNA"/>
</dbReference>